<protein>
    <recommendedName>
        <fullName evidence="4">Secreted protein</fullName>
    </recommendedName>
</protein>
<reference evidence="2 3" key="1">
    <citation type="journal article" date="2015" name="Fungal Genet. Biol.">
        <title>Evolution of novel wood decay mechanisms in Agaricales revealed by the genome sequences of Fistulina hepatica and Cylindrobasidium torrendii.</title>
        <authorList>
            <person name="Floudas D."/>
            <person name="Held B.W."/>
            <person name="Riley R."/>
            <person name="Nagy L.G."/>
            <person name="Koehler G."/>
            <person name="Ransdell A.S."/>
            <person name="Younus H."/>
            <person name="Chow J."/>
            <person name="Chiniquy J."/>
            <person name="Lipzen A."/>
            <person name="Tritt A."/>
            <person name="Sun H."/>
            <person name="Haridas S."/>
            <person name="LaButti K."/>
            <person name="Ohm R.A."/>
            <person name="Kues U."/>
            <person name="Blanchette R.A."/>
            <person name="Grigoriev I.V."/>
            <person name="Minto R.E."/>
            <person name="Hibbett D.S."/>
        </authorList>
    </citation>
    <scope>NUCLEOTIDE SEQUENCE [LARGE SCALE GENOMIC DNA]</scope>
    <source>
        <strain evidence="2 3">FP15055 ss-10</strain>
    </source>
</reference>
<dbReference type="Proteomes" id="UP000054007">
    <property type="component" value="Unassembled WGS sequence"/>
</dbReference>
<evidence type="ECO:0000313" key="3">
    <source>
        <dbReference type="Proteomes" id="UP000054007"/>
    </source>
</evidence>
<sequence length="99" mass="10906">MRLGLHSALLVYTFFSSPSLFVTLLSSTPHCPPRCCTFPFPSCRNLSHDLQSQKHVQESTDIIMLESQWHTIMSGLHGVAAAAGEFPGRACSLGRRGFQ</sequence>
<evidence type="ECO:0008006" key="4">
    <source>
        <dbReference type="Google" id="ProtNLM"/>
    </source>
</evidence>
<gene>
    <name evidence="2" type="ORF">CYLTODRAFT_87426</name>
</gene>
<organism evidence="2 3">
    <name type="scientific">Cylindrobasidium torrendii FP15055 ss-10</name>
    <dbReference type="NCBI Taxonomy" id="1314674"/>
    <lineage>
        <taxon>Eukaryota</taxon>
        <taxon>Fungi</taxon>
        <taxon>Dikarya</taxon>
        <taxon>Basidiomycota</taxon>
        <taxon>Agaricomycotina</taxon>
        <taxon>Agaricomycetes</taxon>
        <taxon>Agaricomycetidae</taxon>
        <taxon>Agaricales</taxon>
        <taxon>Marasmiineae</taxon>
        <taxon>Physalacriaceae</taxon>
        <taxon>Cylindrobasidium</taxon>
    </lineage>
</organism>
<proteinExistence type="predicted"/>
<evidence type="ECO:0000313" key="2">
    <source>
        <dbReference type="EMBL" id="KIY64756.1"/>
    </source>
</evidence>
<evidence type="ECO:0000256" key="1">
    <source>
        <dbReference type="SAM" id="SignalP"/>
    </source>
</evidence>
<accession>A0A0D7B5G5</accession>
<keyword evidence="3" id="KW-1185">Reference proteome</keyword>
<dbReference type="EMBL" id="KN880620">
    <property type="protein sequence ID" value="KIY64756.1"/>
    <property type="molecule type" value="Genomic_DNA"/>
</dbReference>
<name>A0A0D7B5G5_9AGAR</name>
<feature type="signal peptide" evidence="1">
    <location>
        <begin position="1"/>
        <end position="21"/>
    </location>
</feature>
<keyword evidence="1" id="KW-0732">Signal</keyword>
<dbReference type="AlphaFoldDB" id="A0A0D7B5G5"/>
<feature type="chain" id="PRO_5002317079" description="Secreted protein" evidence="1">
    <location>
        <begin position="22"/>
        <end position="99"/>
    </location>
</feature>